<protein>
    <submittedName>
        <fullName evidence="4">FixH family protein</fullName>
    </submittedName>
</protein>
<evidence type="ECO:0000313" key="4">
    <source>
        <dbReference type="EMBL" id="QLK27261.1"/>
    </source>
</evidence>
<reference evidence="4 5" key="1">
    <citation type="submission" date="2020-07" db="EMBL/GenBank/DDBJ databases">
        <title>Natrinema (YPL30) sp. nov. and Haloterrigena xxxxxx (YPL8) sp. nov., isolated from a salt mine.</title>
        <authorList>
            <person name="Cui H."/>
        </authorList>
    </citation>
    <scope>NUCLEOTIDE SEQUENCE [LARGE SCALE GENOMIC DNA]</scope>
    <source>
        <strain evidence="4 5">YPL13</strain>
    </source>
</reference>
<feature type="region of interest" description="Disordered" evidence="1">
    <location>
        <begin position="140"/>
        <end position="164"/>
    </location>
</feature>
<organism evidence="4 5">
    <name type="scientific">Natrinema zhouii</name>
    <dbReference type="NCBI Taxonomy" id="1710539"/>
    <lineage>
        <taxon>Archaea</taxon>
        <taxon>Methanobacteriati</taxon>
        <taxon>Methanobacteriota</taxon>
        <taxon>Stenosarchaea group</taxon>
        <taxon>Halobacteria</taxon>
        <taxon>Halobacteriales</taxon>
        <taxon>Natrialbaceae</taxon>
        <taxon>Natrinema</taxon>
    </lineage>
</organism>
<dbReference type="Proteomes" id="UP000510869">
    <property type="component" value="Chromosome"/>
</dbReference>
<dbReference type="Pfam" id="PF13115">
    <property type="entry name" value="YtkA"/>
    <property type="match status" value="1"/>
</dbReference>
<proteinExistence type="predicted"/>
<keyword evidence="2" id="KW-1133">Transmembrane helix</keyword>
<dbReference type="GeneID" id="56142852"/>
<feature type="transmembrane region" description="Helical" evidence="2">
    <location>
        <begin position="165"/>
        <end position="188"/>
    </location>
</feature>
<sequence>MAFKKPLIALVMLAVLMTGIATPGMAHETQNVEGYDITFGGADEPLITGERMWVEFEIVNNETGEPVTDQAENLTVSVQTAESEKTALELSEKHGEPGVYEAPVIFTGSGDYVVHLEGSVEGTEVHTHFEKEVRDHITLEYPSDDSQTEGGDSESQTDDSQTDEAGFGSLSVAIVGTAVVAGIGTLLLRRQR</sequence>
<feature type="compositionally biased region" description="Acidic residues" evidence="1">
    <location>
        <begin position="142"/>
        <end position="162"/>
    </location>
</feature>
<evidence type="ECO:0000313" key="5">
    <source>
        <dbReference type="Proteomes" id="UP000510869"/>
    </source>
</evidence>
<keyword evidence="2" id="KW-0812">Transmembrane</keyword>
<dbReference type="InterPro" id="IPR032693">
    <property type="entry name" value="YtkA-like_dom"/>
</dbReference>
<dbReference type="EMBL" id="CP059154">
    <property type="protein sequence ID" value="QLK27261.1"/>
    <property type="molecule type" value="Genomic_DNA"/>
</dbReference>
<dbReference type="KEGG" id="nay:HYG81_06565"/>
<dbReference type="RefSeq" id="WP_180842423.1">
    <property type="nucleotide sequence ID" value="NZ_CP059154.1"/>
</dbReference>
<accession>A0A7D6GR71</accession>
<dbReference type="AlphaFoldDB" id="A0A7D6GR71"/>
<keyword evidence="5" id="KW-1185">Reference proteome</keyword>
<evidence type="ECO:0000256" key="2">
    <source>
        <dbReference type="SAM" id="Phobius"/>
    </source>
</evidence>
<keyword evidence="2" id="KW-0472">Membrane</keyword>
<evidence type="ECO:0000256" key="1">
    <source>
        <dbReference type="SAM" id="MobiDB-lite"/>
    </source>
</evidence>
<feature type="domain" description="YtkA-like" evidence="3">
    <location>
        <begin position="30"/>
        <end position="116"/>
    </location>
</feature>
<dbReference type="OrthoDB" id="188174at2157"/>
<gene>
    <name evidence="4" type="ORF">HYG81_06565</name>
</gene>
<name>A0A7D6GR71_9EURY</name>
<evidence type="ECO:0000259" key="3">
    <source>
        <dbReference type="Pfam" id="PF13115"/>
    </source>
</evidence>